<evidence type="ECO:0000313" key="6">
    <source>
        <dbReference type="EMBL" id="AKB76742.1"/>
    </source>
</evidence>
<organism evidence="6 7">
    <name type="scientific">Methanosarcina horonobensis HB-1 = JCM 15518</name>
    <dbReference type="NCBI Taxonomy" id="1434110"/>
    <lineage>
        <taxon>Archaea</taxon>
        <taxon>Methanobacteriati</taxon>
        <taxon>Methanobacteriota</taxon>
        <taxon>Stenosarchaea group</taxon>
        <taxon>Methanomicrobia</taxon>
        <taxon>Methanosarcinales</taxon>
        <taxon>Methanosarcinaceae</taxon>
        <taxon>Methanosarcina</taxon>
    </lineage>
</organism>
<dbReference type="STRING" id="1434110.MSHOH_0259"/>
<keyword evidence="3 5" id="KW-0067">ATP-binding</keyword>
<dbReference type="InterPro" id="IPR053374">
    <property type="entry name" value="TCP-1_chaperonin"/>
</dbReference>
<name>A0A0E3SAP6_9EURY</name>
<dbReference type="SUPFAM" id="SSF52029">
    <property type="entry name" value="GroEL apical domain-like"/>
    <property type="match status" value="1"/>
</dbReference>
<dbReference type="InterPro" id="IPR002423">
    <property type="entry name" value="Cpn60/GroEL/TCP-1"/>
</dbReference>
<dbReference type="GO" id="GO:0140662">
    <property type="term" value="F:ATP-dependent protein folding chaperone"/>
    <property type="evidence" value="ECO:0007669"/>
    <property type="project" value="InterPro"/>
</dbReference>
<dbReference type="PROSITE" id="PS00751">
    <property type="entry name" value="TCP1_2"/>
    <property type="match status" value="1"/>
</dbReference>
<dbReference type="Gene3D" id="1.10.560.10">
    <property type="entry name" value="GroEL-like equatorial domain"/>
    <property type="match status" value="1"/>
</dbReference>
<keyword evidence="4 5" id="KW-0143">Chaperone</keyword>
<evidence type="ECO:0000256" key="2">
    <source>
        <dbReference type="ARBA" id="ARBA00022741"/>
    </source>
</evidence>
<dbReference type="InterPro" id="IPR027409">
    <property type="entry name" value="GroEL-like_apical_dom_sf"/>
</dbReference>
<dbReference type="RefSeq" id="WP_048136805.1">
    <property type="nucleotide sequence ID" value="NZ_CP009516.1"/>
</dbReference>
<gene>
    <name evidence="6" type="ORF">MSHOH_0259</name>
</gene>
<dbReference type="SUPFAM" id="SSF54849">
    <property type="entry name" value="GroEL-intermediate domain like"/>
    <property type="match status" value="1"/>
</dbReference>
<dbReference type="NCBIfam" id="TIGR02339">
    <property type="entry name" value="thermosome_arch"/>
    <property type="match status" value="1"/>
</dbReference>
<dbReference type="GO" id="GO:0016887">
    <property type="term" value="F:ATP hydrolysis activity"/>
    <property type="evidence" value="ECO:0007669"/>
    <property type="project" value="InterPro"/>
</dbReference>
<evidence type="ECO:0000256" key="1">
    <source>
        <dbReference type="ARBA" id="ARBA00008020"/>
    </source>
</evidence>
<protein>
    <submittedName>
        <fullName evidence="6">Heat shock protein 60 family chaperone GroEL</fullName>
    </submittedName>
</protein>
<keyword evidence="6" id="KW-0346">Stress response</keyword>
<dbReference type="PROSITE" id="PS00995">
    <property type="entry name" value="TCP1_3"/>
    <property type="match status" value="1"/>
</dbReference>
<proteinExistence type="inferred from homology"/>
<dbReference type="InterPro" id="IPR054827">
    <property type="entry name" value="thermosome_alpha"/>
</dbReference>
<evidence type="ECO:0000313" key="7">
    <source>
        <dbReference type="Proteomes" id="UP000033101"/>
    </source>
</evidence>
<dbReference type="Proteomes" id="UP000033101">
    <property type="component" value="Chromosome"/>
</dbReference>
<comment type="similarity">
    <text evidence="1 5">Belongs to the TCP-1 chaperonin family.</text>
</comment>
<dbReference type="InterPro" id="IPR027413">
    <property type="entry name" value="GROEL-like_equatorial_sf"/>
</dbReference>
<dbReference type="OrthoDB" id="9362at2157"/>
<dbReference type="InterPro" id="IPR027410">
    <property type="entry name" value="TCP-1-like_intermed_sf"/>
</dbReference>
<dbReference type="GO" id="GO:0005524">
    <property type="term" value="F:ATP binding"/>
    <property type="evidence" value="ECO:0007669"/>
    <property type="project" value="UniProtKB-KW"/>
</dbReference>
<keyword evidence="2 5" id="KW-0547">Nucleotide-binding</keyword>
<dbReference type="CDD" id="cd03343">
    <property type="entry name" value="cpn60"/>
    <property type="match status" value="1"/>
</dbReference>
<dbReference type="PATRIC" id="fig|1434110.4.peg.299"/>
<accession>A0A0E3SAP6</accession>
<evidence type="ECO:0000256" key="4">
    <source>
        <dbReference type="ARBA" id="ARBA00023186"/>
    </source>
</evidence>
<dbReference type="GeneID" id="24829379"/>
<dbReference type="InterPro" id="IPR017998">
    <property type="entry name" value="Chaperone_TCP-1"/>
</dbReference>
<dbReference type="EMBL" id="CP009516">
    <property type="protein sequence ID" value="AKB76742.1"/>
    <property type="molecule type" value="Genomic_DNA"/>
</dbReference>
<reference evidence="6 7" key="1">
    <citation type="submission" date="2014-07" db="EMBL/GenBank/DDBJ databases">
        <title>Methanogenic archaea and the global carbon cycle.</title>
        <authorList>
            <person name="Henriksen J.R."/>
            <person name="Luke J."/>
            <person name="Reinhart S."/>
            <person name="Benedict M.N."/>
            <person name="Youngblut N.D."/>
            <person name="Metcalf M.E."/>
            <person name="Whitaker R.J."/>
            <person name="Metcalf W.W."/>
        </authorList>
    </citation>
    <scope>NUCLEOTIDE SEQUENCE [LARGE SCALE GENOMIC DNA]</scope>
    <source>
        <strain evidence="6 7">HB-1</strain>
    </source>
</reference>
<keyword evidence="7" id="KW-1185">Reference proteome</keyword>
<dbReference type="KEGG" id="mhor:MSHOH_0259"/>
<dbReference type="Pfam" id="PF00118">
    <property type="entry name" value="Cpn60_TCP1"/>
    <property type="match status" value="1"/>
</dbReference>
<dbReference type="NCBIfam" id="NF041082">
    <property type="entry name" value="thermosome_alpha"/>
    <property type="match status" value="1"/>
</dbReference>
<dbReference type="AlphaFoldDB" id="A0A0E3SAP6"/>
<dbReference type="Gene3D" id="3.30.260.10">
    <property type="entry name" value="TCP-1-like chaperonin intermediate domain"/>
    <property type="match status" value="1"/>
</dbReference>
<sequence length="542" mass="58168">MAAQPIFILREGSKRTHGSDAQHNNIMAAKAVAEAVRTTLGPKGMDKMLVDSMGDVVITNDGATILKEMDIEHPGAKMIVEVAKTQDAEVGDGTTTAAVLAGEFLTKAEDLLESGVHPTVIASGYRLAAAQAVKILDTVTISASPEDTETLEKIAGTAITGKGAESHKAHLSRLAVHAIKSVVEKSEDGKITVDIEDVKTEKRPGGSIKDSEIIEGVIVDKERVHTGMPEVVKDAKVLLLSVPIELKKTETKAEIKITTPDQMQLFLDQEEAMLREIVDKVIKTGANVVFCQKGIDDLAQYYLTKAGIFAIRRVKKSDMDKLSRATGGRVITNLDEIEESDLGYAGLVEEKDVTGSRMTFVTGCKESKTTSILLRGGTEHVVDGLERALEDALRVVGVALEDQKIVVGGGSPEVELSLRLKEYAATLKGREQLAVMKFAESLEIIPHTLAENAGLDPIDMLVEMRSQHEKGNKRAGLNVYTGKIEDMFENDVVEPLRIKTQAINAATEAAIMILRIDDVIASSGGGRAGPGPGMGGEMPEDM</sequence>
<dbReference type="Gene3D" id="3.50.7.10">
    <property type="entry name" value="GroEL"/>
    <property type="match status" value="1"/>
</dbReference>
<dbReference type="PRINTS" id="PR00304">
    <property type="entry name" value="TCOMPLEXTCP1"/>
</dbReference>
<dbReference type="NCBIfam" id="NF041083">
    <property type="entry name" value="thermosome_beta"/>
    <property type="match status" value="1"/>
</dbReference>
<dbReference type="SUPFAM" id="SSF48592">
    <property type="entry name" value="GroEL equatorial domain-like"/>
    <property type="match status" value="1"/>
</dbReference>
<evidence type="ECO:0000256" key="3">
    <source>
        <dbReference type="ARBA" id="ARBA00022840"/>
    </source>
</evidence>
<dbReference type="PROSITE" id="PS00750">
    <property type="entry name" value="TCP1_1"/>
    <property type="match status" value="1"/>
</dbReference>
<evidence type="ECO:0000256" key="5">
    <source>
        <dbReference type="RuleBase" id="RU004187"/>
    </source>
</evidence>
<dbReference type="InterPro" id="IPR012714">
    <property type="entry name" value="Thermosome_arc"/>
</dbReference>
<dbReference type="PANTHER" id="PTHR11353">
    <property type="entry name" value="CHAPERONIN"/>
    <property type="match status" value="1"/>
</dbReference>
<dbReference type="HOGENOM" id="CLU_008891_7_3_2"/>
<dbReference type="GO" id="GO:0051082">
    <property type="term" value="F:unfolded protein binding"/>
    <property type="evidence" value="ECO:0007669"/>
    <property type="project" value="InterPro"/>
</dbReference>
<dbReference type="InterPro" id="IPR002194">
    <property type="entry name" value="Chaperonin_TCP-1_CS"/>
</dbReference>